<keyword evidence="6" id="KW-1185">Reference proteome</keyword>
<comment type="caution">
    <text evidence="5">The sequence shown here is derived from an EMBL/GenBank/DDBJ whole genome shotgun (WGS) entry which is preliminary data.</text>
</comment>
<feature type="domain" description="Peptidase M28" evidence="3">
    <location>
        <begin position="95"/>
        <end position="292"/>
    </location>
</feature>
<dbReference type="Gene3D" id="3.40.630.10">
    <property type="entry name" value="Zn peptidases"/>
    <property type="match status" value="1"/>
</dbReference>
<dbReference type="Proteomes" id="UP001500736">
    <property type="component" value="Unassembled WGS sequence"/>
</dbReference>
<dbReference type="InterPro" id="IPR045175">
    <property type="entry name" value="M28_fam"/>
</dbReference>
<reference evidence="5 6" key="1">
    <citation type="journal article" date="2019" name="Int. J. Syst. Evol. Microbiol.">
        <title>The Global Catalogue of Microorganisms (GCM) 10K type strain sequencing project: providing services to taxonomists for standard genome sequencing and annotation.</title>
        <authorList>
            <consortium name="The Broad Institute Genomics Platform"/>
            <consortium name="The Broad Institute Genome Sequencing Center for Infectious Disease"/>
            <person name="Wu L."/>
            <person name="Ma J."/>
        </authorList>
    </citation>
    <scope>NUCLEOTIDE SEQUENCE [LARGE SCALE GENOMIC DNA]</scope>
    <source>
        <strain evidence="5 6">JCM 15976</strain>
    </source>
</reference>
<feature type="chain" id="PRO_5045039130" description="Secreted protein (Por secretion system target)" evidence="2">
    <location>
        <begin position="23"/>
        <end position="454"/>
    </location>
</feature>
<organism evidence="5 6">
    <name type="scientific">Gaetbulibacter jejuensis</name>
    <dbReference type="NCBI Taxonomy" id="584607"/>
    <lineage>
        <taxon>Bacteria</taxon>
        <taxon>Pseudomonadati</taxon>
        <taxon>Bacteroidota</taxon>
        <taxon>Flavobacteriia</taxon>
        <taxon>Flavobacteriales</taxon>
        <taxon>Flavobacteriaceae</taxon>
        <taxon>Gaetbulibacter</taxon>
    </lineage>
</organism>
<proteinExistence type="predicted"/>
<dbReference type="RefSeq" id="WP_343795860.1">
    <property type="nucleotide sequence ID" value="NZ_BAAAGF010000001.1"/>
</dbReference>
<name>A0ABN1JFZ9_9FLAO</name>
<dbReference type="SUPFAM" id="SSF53187">
    <property type="entry name" value="Zn-dependent exopeptidases"/>
    <property type="match status" value="1"/>
</dbReference>
<dbReference type="EMBL" id="BAAAGF010000001">
    <property type="protein sequence ID" value="GAA0738905.1"/>
    <property type="molecule type" value="Genomic_DNA"/>
</dbReference>
<accession>A0ABN1JFZ9</accession>
<dbReference type="Gene3D" id="2.60.120.380">
    <property type="match status" value="1"/>
</dbReference>
<dbReference type="PANTHER" id="PTHR12147">
    <property type="entry name" value="METALLOPEPTIDASE M28 FAMILY MEMBER"/>
    <property type="match status" value="1"/>
</dbReference>
<protein>
    <recommendedName>
        <fullName evidence="7">Secreted protein (Por secretion system target)</fullName>
    </recommendedName>
</protein>
<dbReference type="InterPro" id="IPR026444">
    <property type="entry name" value="Secre_tail"/>
</dbReference>
<evidence type="ECO:0000313" key="6">
    <source>
        <dbReference type="Proteomes" id="UP001500736"/>
    </source>
</evidence>
<keyword evidence="1 2" id="KW-0732">Signal</keyword>
<dbReference type="Pfam" id="PF04389">
    <property type="entry name" value="Peptidase_M28"/>
    <property type="match status" value="1"/>
</dbReference>
<dbReference type="PANTHER" id="PTHR12147:SF26">
    <property type="entry name" value="PEPTIDASE M28 DOMAIN-CONTAINING PROTEIN"/>
    <property type="match status" value="1"/>
</dbReference>
<evidence type="ECO:0000256" key="1">
    <source>
        <dbReference type="ARBA" id="ARBA00022729"/>
    </source>
</evidence>
<evidence type="ECO:0000259" key="3">
    <source>
        <dbReference type="Pfam" id="PF04389"/>
    </source>
</evidence>
<evidence type="ECO:0008006" key="7">
    <source>
        <dbReference type="Google" id="ProtNLM"/>
    </source>
</evidence>
<evidence type="ECO:0000313" key="5">
    <source>
        <dbReference type="EMBL" id="GAA0738905.1"/>
    </source>
</evidence>
<gene>
    <name evidence="5" type="ORF">GCM10009431_07310</name>
</gene>
<evidence type="ECO:0000256" key="2">
    <source>
        <dbReference type="SAM" id="SignalP"/>
    </source>
</evidence>
<feature type="signal peptide" evidence="2">
    <location>
        <begin position="1"/>
        <end position="22"/>
    </location>
</feature>
<evidence type="ECO:0000259" key="4">
    <source>
        <dbReference type="Pfam" id="PF18962"/>
    </source>
</evidence>
<dbReference type="Pfam" id="PF18962">
    <property type="entry name" value="Por_Secre_tail"/>
    <property type="match status" value="1"/>
</dbReference>
<feature type="domain" description="Secretion system C-terminal sorting" evidence="4">
    <location>
        <begin position="383"/>
        <end position="452"/>
    </location>
</feature>
<sequence>MKKLIFSLLGVFAFVFVTSAQNISDIINEVNLDSLQLTLREFSGEQSTVVNGNTVTILNRQQANNDLAADYLVQRFEQMDNITVVAQQFDSNGRNVIATQVGKTNPDDIYIICAHYDTVADYCADDNASGVATVLEIARILSTQCLDNTIVYALWDEEEIGLLGANYYATQAASNGDNILGVLNIDMMGYDGNDDNDFDIDVRDFGNSLAMKDDIIAVLEDPTYGFTLNVNVVNPGTTASDHARFWNQGFTAVLVGESWETNDETPFYHSSNDRYNTLNFPYYHELAKLIMGYMVTKANLIDVDNTITQSPSTLTSNDASASYQWYNCDTNTALSGETGQTFTPTVNGNYAVEVTNGSCSEFSVCVSFNSLSLEPFSNSEISVFPNPVKSKLNIDISFEEPYEFTLYDVGGKLLLNKSEIKGSTTLKTKDLPKGIYFLKVSSSNKSGTYKIVKE</sequence>
<dbReference type="InterPro" id="IPR007484">
    <property type="entry name" value="Peptidase_M28"/>
</dbReference>
<dbReference type="NCBIfam" id="TIGR04183">
    <property type="entry name" value="Por_Secre_tail"/>
    <property type="match status" value="1"/>
</dbReference>